<evidence type="ECO:0000313" key="2">
    <source>
        <dbReference type="Proteomes" id="UP000254282"/>
    </source>
</evidence>
<dbReference type="EMBL" id="UFVR01000004">
    <property type="protein sequence ID" value="SUX47192.1"/>
    <property type="molecule type" value="Genomic_DNA"/>
</dbReference>
<dbReference type="AlphaFoldDB" id="A0A381FLV4"/>
<dbReference type="Proteomes" id="UP000254282">
    <property type="component" value="Unassembled WGS sequence"/>
</dbReference>
<accession>A0A381FLV4</accession>
<reference evidence="1 2" key="1">
    <citation type="submission" date="2018-06" db="EMBL/GenBank/DDBJ databases">
        <authorList>
            <consortium name="Pathogen Informatics"/>
            <person name="Doyle S."/>
        </authorList>
    </citation>
    <scope>NUCLEOTIDE SEQUENCE [LARGE SCALE GENOMIC DNA]</scope>
    <source>
        <strain evidence="1 2">NCTC13532</strain>
    </source>
</reference>
<protein>
    <submittedName>
        <fullName evidence="1">Uncharacterized protein</fullName>
    </submittedName>
</protein>
<sequence>MRQVDATCDHYNKKYYEVNIKNNGRHDAFSIIDIYCPDQKCKN</sequence>
<proteinExistence type="predicted"/>
<organism evidence="1 2">
    <name type="scientific">Chryseobacterium indoltheticum</name>
    <dbReference type="NCBI Taxonomy" id="254"/>
    <lineage>
        <taxon>Bacteria</taxon>
        <taxon>Pseudomonadati</taxon>
        <taxon>Bacteroidota</taxon>
        <taxon>Flavobacteriia</taxon>
        <taxon>Flavobacteriales</taxon>
        <taxon>Weeksellaceae</taxon>
        <taxon>Chryseobacterium group</taxon>
        <taxon>Chryseobacterium</taxon>
    </lineage>
</organism>
<name>A0A381FLV4_9FLAO</name>
<evidence type="ECO:0000313" key="1">
    <source>
        <dbReference type="EMBL" id="SUX47192.1"/>
    </source>
</evidence>
<gene>
    <name evidence="1" type="ORF">NCTC13532_02753</name>
</gene>